<dbReference type="InterPro" id="IPR024194">
    <property type="entry name" value="Ac/AlaTfrase_AlgI/DltB"/>
</dbReference>
<reference evidence="11" key="1">
    <citation type="submission" date="2020-10" db="EMBL/GenBank/DDBJ databases">
        <authorList>
            <person name="Gilroy R."/>
        </authorList>
    </citation>
    <scope>NUCLEOTIDE SEQUENCE</scope>
    <source>
        <strain evidence="11">ChiSjej1B19-7085</strain>
    </source>
</reference>
<feature type="transmembrane region" description="Helical" evidence="10">
    <location>
        <begin position="358"/>
        <end position="383"/>
    </location>
</feature>
<sequence>MVFSSILFLFRFLPIVLLIYYLCPFRLKNAVILIASLIFYAWGEPRFILLMFASILADYCAGLGIEFCRERGVRWGTRAFLGLSLVFNLGSLGFFKYAGFFLDNLRALGFAAPVFSVALPLGISFYTFQTMSYSIDVYRGAVKAERNLLNFATFVCLFPQLIAGPIVKYSDINEELHRRRITSEDLEQGARIFLLGLGSKVLLANQIGQLWDEMAAIGYERLSMPLAWLGILAYALQIYFDFSGYSLMAIGLGRLLGFKFPENFRFPYASRSITEFWRRWHITLGSWFREYLYIPLGGNRKGKYRTIFNLFVVWAATGFWHGASWNFVLWGLFFFVFLVLEKSFLLPFLEKHRIFSHCYLSILILISWVLFAVTDFSSIGVYFSRMFSFQFSDDILYYLRNYGLILVLAIFFAVPACKRIGARLGKYPVLRFAGMAAILLFSTAYLVDATYNPFLYFRF</sequence>
<feature type="transmembrane region" description="Helical" evidence="10">
    <location>
        <begin position="107"/>
        <end position="128"/>
    </location>
</feature>
<feature type="transmembrane region" description="Helical" evidence="10">
    <location>
        <begin position="231"/>
        <end position="256"/>
    </location>
</feature>
<organism evidence="11 12">
    <name type="scientific">Candidatus Gallacutalibacter pullicola</name>
    <dbReference type="NCBI Taxonomy" id="2840830"/>
    <lineage>
        <taxon>Bacteria</taxon>
        <taxon>Bacillati</taxon>
        <taxon>Bacillota</taxon>
        <taxon>Clostridia</taxon>
        <taxon>Eubacteriales</taxon>
        <taxon>Candidatus Gallacutalibacter</taxon>
    </lineage>
</organism>
<evidence type="ECO:0000256" key="3">
    <source>
        <dbReference type="ARBA" id="ARBA00022475"/>
    </source>
</evidence>
<gene>
    <name evidence="11" type="ORF">IAA54_07295</name>
</gene>
<evidence type="ECO:0000256" key="1">
    <source>
        <dbReference type="ARBA" id="ARBA00004651"/>
    </source>
</evidence>
<comment type="caution">
    <text evidence="11">The sequence shown here is derived from an EMBL/GenBank/DDBJ whole genome shotgun (WGS) entry which is preliminary data.</text>
</comment>
<name>A0A9D1J1V2_9FIRM</name>
<feature type="transmembrane region" description="Helical" evidence="10">
    <location>
        <begin position="6"/>
        <end position="23"/>
    </location>
</feature>
<keyword evidence="5 10" id="KW-0812">Transmembrane</keyword>
<reference evidence="11" key="2">
    <citation type="journal article" date="2021" name="PeerJ">
        <title>Extensive microbial diversity within the chicken gut microbiome revealed by metagenomics and culture.</title>
        <authorList>
            <person name="Gilroy R."/>
            <person name="Ravi A."/>
            <person name="Getino M."/>
            <person name="Pursley I."/>
            <person name="Horton D.L."/>
            <person name="Alikhan N.F."/>
            <person name="Baker D."/>
            <person name="Gharbi K."/>
            <person name="Hall N."/>
            <person name="Watson M."/>
            <person name="Adriaenssens E.M."/>
            <person name="Foster-Nyarko E."/>
            <person name="Jarju S."/>
            <person name="Secka A."/>
            <person name="Antonio M."/>
            <person name="Oren A."/>
            <person name="Chaudhuri R.R."/>
            <person name="La Ragione R."/>
            <person name="Hildebrand F."/>
            <person name="Pallen M.J."/>
        </authorList>
    </citation>
    <scope>NUCLEOTIDE SEQUENCE</scope>
    <source>
        <strain evidence="11">ChiSjej1B19-7085</strain>
    </source>
</reference>
<dbReference type="PIRSF" id="PIRSF016636">
    <property type="entry name" value="AlgI_DltB"/>
    <property type="match status" value="1"/>
</dbReference>
<evidence type="ECO:0000256" key="8">
    <source>
        <dbReference type="ARBA" id="ARBA00023315"/>
    </source>
</evidence>
<keyword evidence="6 10" id="KW-1133">Transmembrane helix</keyword>
<proteinExistence type="inferred from homology"/>
<evidence type="ECO:0000256" key="10">
    <source>
        <dbReference type="SAM" id="Phobius"/>
    </source>
</evidence>
<dbReference type="Pfam" id="PF03062">
    <property type="entry name" value="MBOAT"/>
    <property type="match status" value="1"/>
</dbReference>
<protein>
    <submittedName>
        <fullName evidence="11">MBOAT family protein</fullName>
    </submittedName>
</protein>
<keyword evidence="7 9" id="KW-0472">Membrane</keyword>
<evidence type="ECO:0000256" key="4">
    <source>
        <dbReference type="ARBA" id="ARBA00022679"/>
    </source>
</evidence>
<evidence type="ECO:0000256" key="7">
    <source>
        <dbReference type="ARBA" id="ARBA00023136"/>
    </source>
</evidence>
<keyword evidence="4 9" id="KW-0808">Transferase</keyword>
<feature type="transmembrane region" description="Helical" evidence="10">
    <location>
        <begin position="429"/>
        <end position="447"/>
    </location>
</feature>
<dbReference type="GO" id="GO:0016746">
    <property type="term" value="F:acyltransferase activity"/>
    <property type="evidence" value="ECO:0007669"/>
    <property type="project" value="UniProtKB-KW"/>
</dbReference>
<feature type="transmembrane region" description="Helical" evidence="10">
    <location>
        <begin position="75"/>
        <end position="95"/>
    </location>
</feature>
<feature type="transmembrane region" description="Helical" evidence="10">
    <location>
        <begin position="148"/>
        <end position="169"/>
    </location>
</feature>
<dbReference type="GO" id="GO:0005886">
    <property type="term" value="C:plasma membrane"/>
    <property type="evidence" value="ECO:0007669"/>
    <property type="project" value="UniProtKB-SubCell"/>
</dbReference>
<evidence type="ECO:0000256" key="6">
    <source>
        <dbReference type="ARBA" id="ARBA00022989"/>
    </source>
</evidence>
<dbReference type="EMBL" id="DVHF01000082">
    <property type="protein sequence ID" value="HIR57459.1"/>
    <property type="molecule type" value="Genomic_DNA"/>
</dbReference>
<keyword evidence="3 9" id="KW-1003">Cell membrane</keyword>
<dbReference type="PANTHER" id="PTHR13285">
    <property type="entry name" value="ACYLTRANSFERASE"/>
    <property type="match status" value="1"/>
</dbReference>
<evidence type="ECO:0000256" key="9">
    <source>
        <dbReference type="PIRNR" id="PIRNR016636"/>
    </source>
</evidence>
<dbReference type="InterPro" id="IPR028362">
    <property type="entry name" value="AlgI"/>
</dbReference>
<evidence type="ECO:0000256" key="5">
    <source>
        <dbReference type="ARBA" id="ARBA00022692"/>
    </source>
</evidence>
<feature type="transmembrane region" description="Helical" evidence="10">
    <location>
        <begin position="304"/>
        <end position="321"/>
    </location>
</feature>
<dbReference type="GO" id="GO:0042121">
    <property type="term" value="P:alginic acid biosynthetic process"/>
    <property type="evidence" value="ECO:0007669"/>
    <property type="project" value="InterPro"/>
</dbReference>
<dbReference type="InterPro" id="IPR051085">
    <property type="entry name" value="MB_O-acyltransferase"/>
</dbReference>
<dbReference type="InterPro" id="IPR004299">
    <property type="entry name" value="MBOAT_fam"/>
</dbReference>
<evidence type="ECO:0000313" key="11">
    <source>
        <dbReference type="EMBL" id="HIR57459.1"/>
    </source>
</evidence>
<keyword evidence="8 9" id="KW-0012">Acyltransferase</keyword>
<dbReference type="Proteomes" id="UP000886785">
    <property type="component" value="Unassembled WGS sequence"/>
</dbReference>
<dbReference type="PANTHER" id="PTHR13285:SF23">
    <property type="entry name" value="TEICHOIC ACID D-ALANYLTRANSFERASE"/>
    <property type="match status" value="1"/>
</dbReference>
<dbReference type="PIRSF" id="PIRSF500217">
    <property type="entry name" value="AlgI"/>
    <property type="match status" value="1"/>
</dbReference>
<dbReference type="AlphaFoldDB" id="A0A9D1J1V2"/>
<feature type="transmembrane region" description="Helical" evidence="10">
    <location>
        <begin position="395"/>
        <end position="417"/>
    </location>
</feature>
<comment type="subcellular location">
    <subcellularLocation>
        <location evidence="1">Cell membrane</location>
        <topology evidence="1">Multi-pass membrane protein</topology>
    </subcellularLocation>
</comment>
<accession>A0A9D1J1V2</accession>
<comment type="similarity">
    <text evidence="2 9">Belongs to the membrane-bound acyltransferase family.</text>
</comment>
<feature type="transmembrane region" description="Helical" evidence="10">
    <location>
        <begin position="327"/>
        <end position="346"/>
    </location>
</feature>
<evidence type="ECO:0000313" key="12">
    <source>
        <dbReference type="Proteomes" id="UP000886785"/>
    </source>
</evidence>
<evidence type="ECO:0000256" key="2">
    <source>
        <dbReference type="ARBA" id="ARBA00010323"/>
    </source>
</evidence>